<dbReference type="Gene3D" id="6.10.140.2220">
    <property type="match status" value="1"/>
</dbReference>
<dbReference type="InterPro" id="IPR002893">
    <property type="entry name" value="Znf_MYND"/>
</dbReference>
<name>A0AAD7ILV5_9AGAR</name>
<dbReference type="Pfam" id="PF01753">
    <property type="entry name" value="zf-MYND"/>
    <property type="match status" value="1"/>
</dbReference>
<evidence type="ECO:0000256" key="3">
    <source>
        <dbReference type="ARBA" id="ARBA00022833"/>
    </source>
</evidence>
<comment type="caution">
    <text evidence="6">The sequence shown here is derived from an EMBL/GenBank/DDBJ whole genome shotgun (WGS) entry which is preliminary data.</text>
</comment>
<evidence type="ECO:0000256" key="4">
    <source>
        <dbReference type="PROSITE-ProRule" id="PRU00134"/>
    </source>
</evidence>
<evidence type="ECO:0000256" key="1">
    <source>
        <dbReference type="ARBA" id="ARBA00022723"/>
    </source>
</evidence>
<accession>A0AAD7ILV5</accession>
<dbReference type="Proteomes" id="UP001215280">
    <property type="component" value="Unassembled WGS sequence"/>
</dbReference>
<dbReference type="PROSITE" id="PS50865">
    <property type="entry name" value="ZF_MYND_2"/>
    <property type="match status" value="1"/>
</dbReference>
<dbReference type="EMBL" id="JARJLG010000106">
    <property type="protein sequence ID" value="KAJ7744731.1"/>
    <property type="molecule type" value="Genomic_DNA"/>
</dbReference>
<sequence>MFEERLEVLDLFQSRTYLSYKACDNLDCSTNLGHKSHFKRCSSCERAYYCSFRCQTVDWKQGGHREICQHLRSIRLREPPLSPRETSFLRLVMDRTYERTRVKTVWGQQIMFMIENPGVPFYTSFDLSKGTDVVITVQAVPTLAGGDEQSRNWAVLWKVYAARLARSAGKMDLHLLVVGEGKGVRMRLMAMRSSSAATHEAKIHIVAEVAAGRLNRVHRQRVRRARSEGPLEKGLIMGAVDFGSVKQFKATNKGREATRPDIDRVLTFDSVKGAFEYFDARVHAGKVVIKVSLD</sequence>
<dbReference type="AlphaFoldDB" id="A0AAD7ILV5"/>
<evidence type="ECO:0000313" key="6">
    <source>
        <dbReference type="EMBL" id="KAJ7744731.1"/>
    </source>
</evidence>
<organism evidence="6 7">
    <name type="scientific">Mycena maculata</name>
    <dbReference type="NCBI Taxonomy" id="230809"/>
    <lineage>
        <taxon>Eukaryota</taxon>
        <taxon>Fungi</taxon>
        <taxon>Dikarya</taxon>
        <taxon>Basidiomycota</taxon>
        <taxon>Agaricomycotina</taxon>
        <taxon>Agaricomycetes</taxon>
        <taxon>Agaricomycetidae</taxon>
        <taxon>Agaricales</taxon>
        <taxon>Marasmiineae</taxon>
        <taxon>Mycenaceae</taxon>
        <taxon>Mycena</taxon>
    </lineage>
</organism>
<dbReference type="SUPFAM" id="SSF144232">
    <property type="entry name" value="HIT/MYND zinc finger-like"/>
    <property type="match status" value="1"/>
</dbReference>
<evidence type="ECO:0000256" key="2">
    <source>
        <dbReference type="ARBA" id="ARBA00022771"/>
    </source>
</evidence>
<evidence type="ECO:0000313" key="7">
    <source>
        <dbReference type="Proteomes" id="UP001215280"/>
    </source>
</evidence>
<keyword evidence="1" id="KW-0479">Metal-binding</keyword>
<feature type="domain" description="MYND-type" evidence="5">
    <location>
        <begin position="25"/>
        <end position="68"/>
    </location>
</feature>
<keyword evidence="2 4" id="KW-0863">Zinc-finger</keyword>
<keyword evidence="7" id="KW-1185">Reference proteome</keyword>
<gene>
    <name evidence="6" type="ORF">DFH07DRAFT_977990</name>
</gene>
<dbReference type="GO" id="GO:0008270">
    <property type="term" value="F:zinc ion binding"/>
    <property type="evidence" value="ECO:0007669"/>
    <property type="project" value="UniProtKB-KW"/>
</dbReference>
<reference evidence="6" key="1">
    <citation type="submission" date="2023-03" db="EMBL/GenBank/DDBJ databases">
        <title>Massive genome expansion in bonnet fungi (Mycena s.s.) driven by repeated elements and novel gene families across ecological guilds.</title>
        <authorList>
            <consortium name="Lawrence Berkeley National Laboratory"/>
            <person name="Harder C.B."/>
            <person name="Miyauchi S."/>
            <person name="Viragh M."/>
            <person name="Kuo A."/>
            <person name="Thoen E."/>
            <person name="Andreopoulos B."/>
            <person name="Lu D."/>
            <person name="Skrede I."/>
            <person name="Drula E."/>
            <person name="Henrissat B."/>
            <person name="Morin E."/>
            <person name="Kohler A."/>
            <person name="Barry K."/>
            <person name="LaButti K."/>
            <person name="Morin E."/>
            <person name="Salamov A."/>
            <person name="Lipzen A."/>
            <person name="Mereny Z."/>
            <person name="Hegedus B."/>
            <person name="Baldrian P."/>
            <person name="Stursova M."/>
            <person name="Weitz H."/>
            <person name="Taylor A."/>
            <person name="Grigoriev I.V."/>
            <person name="Nagy L.G."/>
            <person name="Martin F."/>
            <person name="Kauserud H."/>
        </authorList>
    </citation>
    <scope>NUCLEOTIDE SEQUENCE</scope>
    <source>
        <strain evidence="6">CBHHK188m</strain>
    </source>
</reference>
<protein>
    <recommendedName>
        <fullName evidence="5">MYND-type domain-containing protein</fullName>
    </recommendedName>
</protein>
<proteinExistence type="predicted"/>
<keyword evidence="3" id="KW-0862">Zinc</keyword>
<evidence type="ECO:0000259" key="5">
    <source>
        <dbReference type="PROSITE" id="PS50865"/>
    </source>
</evidence>